<evidence type="ECO:0000256" key="3">
    <source>
        <dbReference type="ARBA" id="ARBA00023125"/>
    </source>
</evidence>
<keyword evidence="2" id="KW-0805">Transcription regulation</keyword>
<evidence type="ECO:0000256" key="4">
    <source>
        <dbReference type="ARBA" id="ARBA00023163"/>
    </source>
</evidence>
<name>A0ABV0BDD1_9SPHN</name>
<feature type="DNA-binding region" description="H-T-H motif" evidence="5">
    <location>
        <begin position="34"/>
        <end position="53"/>
    </location>
</feature>
<comment type="caution">
    <text evidence="7">The sequence shown here is derived from an EMBL/GenBank/DDBJ whole genome shotgun (WGS) entry which is preliminary data.</text>
</comment>
<dbReference type="PANTHER" id="PTHR30055:SF228">
    <property type="entry name" value="TRANSCRIPTIONAL REGULATOR-RELATED"/>
    <property type="match status" value="1"/>
</dbReference>
<dbReference type="Proteomes" id="UP001427805">
    <property type="component" value="Unassembled WGS sequence"/>
</dbReference>
<dbReference type="InterPro" id="IPR036271">
    <property type="entry name" value="Tet_transcr_reg_TetR-rel_C_sf"/>
</dbReference>
<keyword evidence="4" id="KW-0804">Transcription</keyword>
<evidence type="ECO:0000256" key="5">
    <source>
        <dbReference type="PROSITE-ProRule" id="PRU00335"/>
    </source>
</evidence>
<evidence type="ECO:0000313" key="7">
    <source>
        <dbReference type="EMBL" id="MEN3748776.1"/>
    </source>
</evidence>
<dbReference type="InterPro" id="IPR050109">
    <property type="entry name" value="HTH-type_TetR-like_transc_reg"/>
</dbReference>
<reference evidence="7 8" key="1">
    <citation type="submission" date="2024-05" db="EMBL/GenBank/DDBJ databases">
        <title>Sphingomonas sp. HF-S3 16S ribosomal RNA gene Genome sequencing and assembly.</title>
        <authorList>
            <person name="Lee H."/>
        </authorList>
    </citation>
    <scope>NUCLEOTIDE SEQUENCE [LARGE SCALE GENOMIC DNA]</scope>
    <source>
        <strain evidence="7 8">HF-S3</strain>
    </source>
</reference>
<proteinExistence type="predicted"/>
<evidence type="ECO:0000313" key="8">
    <source>
        <dbReference type="Proteomes" id="UP001427805"/>
    </source>
</evidence>
<dbReference type="RefSeq" id="WP_346247935.1">
    <property type="nucleotide sequence ID" value="NZ_JBDIZK010000010.1"/>
</dbReference>
<evidence type="ECO:0000256" key="2">
    <source>
        <dbReference type="ARBA" id="ARBA00023015"/>
    </source>
</evidence>
<dbReference type="SUPFAM" id="SSF48498">
    <property type="entry name" value="Tetracyclin repressor-like, C-terminal domain"/>
    <property type="match status" value="1"/>
</dbReference>
<dbReference type="Pfam" id="PF13977">
    <property type="entry name" value="TetR_C_6"/>
    <property type="match status" value="1"/>
</dbReference>
<evidence type="ECO:0000259" key="6">
    <source>
        <dbReference type="PROSITE" id="PS50977"/>
    </source>
</evidence>
<keyword evidence="1" id="KW-0678">Repressor</keyword>
<dbReference type="InterPro" id="IPR009057">
    <property type="entry name" value="Homeodomain-like_sf"/>
</dbReference>
<keyword evidence="3 5" id="KW-0238">DNA-binding</keyword>
<dbReference type="PANTHER" id="PTHR30055">
    <property type="entry name" value="HTH-TYPE TRANSCRIPTIONAL REGULATOR RUTR"/>
    <property type="match status" value="1"/>
</dbReference>
<sequence length="196" mass="21009">MARSFTRAEPDARRQSLIEAAATVLAERGAAGASVRTICATAGVSPGLLRHYFDGIDALIAETYRWVDARVAQALDEAVADSGLMPRARLVAYVNASFRSPIADPALLATWIAFWSLAKSNPAMQALHGEIYANYRAGLEPLLIGCGMPRREVRLAAIGLTALVDGLWLELCLAPDVFTAEEAGEIAERWISALLG</sequence>
<organism evidence="7 8">
    <name type="scientific">Sphingomonas rustica</name>
    <dbReference type="NCBI Taxonomy" id="3103142"/>
    <lineage>
        <taxon>Bacteria</taxon>
        <taxon>Pseudomonadati</taxon>
        <taxon>Pseudomonadota</taxon>
        <taxon>Alphaproteobacteria</taxon>
        <taxon>Sphingomonadales</taxon>
        <taxon>Sphingomonadaceae</taxon>
        <taxon>Sphingomonas</taxon>
    </lineage>
</organism>
<dbReference type="EMBL" id="JBDIZK010000010">
    <property type="protein sequence ID" value="MEN3748776.1"/>
    <property type="molecule type" value="Genomic_DNA"/>
</dbReference>
<dbReference type="SUPFAM" id="SSF46689">
    <property type="entry name" value="Homeodomain-like"/>
    <property type="match status" value="1"/>
</dbReference>
<feature type="domain" description="HTH tetR-type" evidence="6">
    <location>
        <begin position="11"/>
        <end position="71"/>
    </location>
</feature>
<dbReference type="Pfam" id="PF00440">
    <property type="entry name" value="TetR_N"/>
    <property type="match status" value="1"/>
</dbReference>
<keyword evidence="8" id="KW-1185">Reference proteome</keyword>
<dbReference type="PROSITE" id="PS50977">
    <property type="entry name" value="HTH_TETR_2"/>
    <property type="match status" value="1"/>
</dbReference>
<protein>
    <submittedName>
        <fullName evidence="7">TetR family transcriptional regulator C-terminal domain-containing protein</fullName>
    </submittedName>
</protein>
<dbReference type="Gene3D" id="1.10.357.10">
    <property type="entry name" value="Tetracycline Repressor, domain 2"/>
    <property type="match status" value="1"/>
</dbReference>
<dbReference type="InterPro" id="IPR001647">
    <property type="entry name" value="HTH_TetR"/>
</dbReference>
<evidence type="ECO:0000256" key="1">
    <source>
        <dbReference type="ARBA" id="ARBA00022491"/>
    </source>
</evidence>
<gene>
    <name evidence="7" type="ORF">TPR58_16500</name>
</gene>
<dbReference type="InterPro" id="IPR039538">
    <property type="entry name" value="BetI_C"/>
</dbReference>
<accession>A0ABV0BDD1</accession>